<gene>
    <name evidence="2" type="ORF">ACOF00016_LOCUS6746</name>
</gene>
<organism evidence="2">
    <name type="scientific">Amphora coffeiformis</name>
    <dbReference type="NCBI Taxonomy" id="265554"/>
    <lineage>
        <taxon>Eukaryota</taxon>
        <taxon>Sar</taxon>
        <taxon>Stramenopiles</taxon>
        <taxon>Ochrophyta</taxon>
        <taxon>Bacillariophyta</taxon>
        <taxon>Bacillariophyceae</taxon>
        <taxon>Bacillariophycidae</taxon>
        <taxon>Thalassiophysales</taxon>
        <taxon>Catenulaceae</taxon>
        <taxon>Amphora</taxon>
    </lineage>
</organism>
<protein>
    <submittedName>
        <fullName evidence="2">Uncharacterized protein</fullName>
    </submittedName>
</protein>
<feature type="compositionally biased region" description="Basic residues" evidence="1">
    <location>
        <begin position="574"/>
        <end position="587"/>
    </location>
</feature>
<name>A0A7S3P6U0_9STRA</name>
<sequence length="602" mass="69926">MAATPHSQWNGSSAQEVPPRLATSLLLLLLDGQTNDPFLHPLRFLVSLISFAARKWYDDQTQALLAWRQRCIAHIAAIRLVHFLDGLTLRLSLFYWRLVLHPQKSFERVETCWRYYVDLLIRKGVKDWIELENIIYDYRSSKPSARLWGPLDKEIRSIFETYHHLMSFFKSNTNCADPRIYQIFNSYGTELKAIMDWEVEQWWDGKLDSLIAEEMLRSRMVSANGSKAPTDPFWDWYRRGLVVSGRGCMDELVGTDLLFRTIPIELNSPLGWRFWVIAKLIKRRVQYWWYYLQDEISNIRLQFFLFKFKHRRRRLESFGSLLRLEYVNELRRMPNHWLVLDGQNGRYAMYKSEIDILKKWLREFFPARFQGESQSGHTTLLNDFDNFEMLDPLYEWYRMVSDPQELPDTSQISPQAKEFVATSVPPELSLLTTETQQLANHSFDPDMDAFLGNSVDRCEVRDCEPISYLLGDTVSDVLLLEASFLIMKAIEPDIVANPQPHAPGNNALPLPAGRTTNTTAVATSPNNVHGEFVPILPKPGDGVAAKPCVWVRGPIKRRPRGLEYKKRSKDVPAKKRPNGLTYKKRPKRSEGSLLSIPTDHRS</sequence>
<accession>A0A7S3P6U0</accession>
<reference evidence="2" key="1">
    <citation type="submission" date="2021-01" db="EMBL/GenBank/DDBJ databases">
        <authorList>
            <person name="Corre E."/>
            <person name="Pelletier E."/>
            <person name="Niang G."/>
            <person name="Scheremetjew M."/>
            <person name="Finn R."/>
            <person name="Kale V."/>
            <person name="Holt S."/>
            <person name="Cochrane G."/>
            <person name="Meng A."/>
            <person name="Brown T."/>
            <person name="Cohen L."/>
        </authorList>
    </citation>
    <scope>NUCLEOTIDE SEQUENCE</scope>
    <source>
        <strain evidence="2">CCMP127</strain>
    </source>
</reference>
<feature type="compositionally biased region" description="Basic and acidic residues" evidence="1">
    <location>
        <begin position="560"/>
        <end position="573"/>
    </location>
</feature>
<evidence type="ECO:0000256" key="1">
    <source>
        <dbReference type="SAM" id="MobiDB-lite"/>
    </source>
</evidence>
<dbReference type="EMBL" id="HBIM01007947">
    <property type="protein sequence ID" value="CAE0409060.1"/>
    <property type="molecule type" value="Transcribed_RNA"/>
</dbReference>
<evidence type="ECO:0000313" key="2">
    <source>
        <dbReference type="EMBL" id="CAE0409060.1"/>
    </source>
</evidence>
<dbReference type="AlphaFoldDB" id="A0A7S3P6U0"/>
<proteinExistence type="predicted"/>
<feature type="region of interest" description="Disordered" evidence="1">
    <location>
        <begin position="560"/>
        <end position="602"/>
    </location>
</feature>